<dbReference type="PANTHER" id="PTHR33472">
    <property type="entry name" value="OS01G0106600 PROTEIN"/>
    <property type="match status" value="1"/>
</dbReference>
<evidence type="ECO:0000313" key="3">
    <source>
        <dbReference type="Proteomes" id="UP000238479"/>
    </source>
</evidence>
<proteinExistence type="predicted"/>
<feature type="compositionally biased region" description="Basic and acidic residues" evidence="1">
    <location>
        <begin position="7"/>
        <end position="18"/>
    </location>
</feature>
<gene>
    <name evidence="2" type="ORF">RchiOBHm_Chr6g0301251</name>
</gene>
<dbReference type="PANTHER" id="PTHR33472:SF24">
    <property type="entry name" value="VEGETATIVE CELL WALL PROTEIN GP1-LIKE"/>
    <property type="match status" value="1"/>
</dbReference>
<dbReference type="Proteomes" id="UP000238479">
    <property type="component" value="Chromosome 6"/>
</dbReference>
<organism evidence="2 3">
    <name type="scientific">Rosa chinensis</name>
    <name type="common">China rose</name>
    <dbReference type="NCBI Taxonomy" id="74649"/>
    <lineage>
        <taxon>Eukaryota</taxon>
        <taxon>Viridiplantae</taxon>
        <taxon>Streptophyta</taxon>
        <taxon>Embryophyta</taxon>
        <taxon>Tracheophyta</taxon>
        <taxon>Spermatophyta</taxon>
        <taxon>Magnoliopsida</taxon>
        <taxon>eudicotyledons</taxon>
        <taxon>Gunneridae</taxon>
        <taxon>Pentapetalae</taxon>
        <taxon>rosids</taxon>
        <taxon>fabids</taxon>
        <taxon>Rosales</taxon>
        <taxon>Rosaceae</taxon>
        <taxon>Rosoideae</taxon>
        <taxon>Rosoideae incertae sedis</taxon>
        <taxon>Rosa</taxon>
    </lineage>
</organism>
<protein>
    <submittedName>
        <fullName evidence="2">Uncharacterized protein</fullName>
    </submittedName>
</protein>
<evidence type="ECO:0000256" key="1">
    <source>
        <dbReference type="SAM" id="MobiDB-lite"/>
    </source>
</evidence>
<keyword evidence="3" id="KW-1185">Reference proteome</keyword>
<feature type="region of interest" description="Disordered" evidence="1">
    <location>
        <begin position="1"/>
        <end position="39"/>
    </location>
</feature>
<sequence length="233" mass="25907">MLATTSSDKKPIKTERSSSRVYIRKMVASTGERPPPNKEIREVDNLAIGQQMLDKPVGVVTLTGKNRGAVMLLSSEPEKREEPVHICHGYKLNPDDNEATTDGEVSNEEEIFEDQIFEGYQQYINSNVQSINNSIVCSSSVTERNPGVAVFSSNPPESIDSNKESDSLQTHKAQVIQTPADKLTHESTVRRRCLGGLFMESSDSEPDNPAKPRRHGCRYICRKESKETEIGVV</sequence>
<comment type="caution">
    <text evidence="2">The sequence shown here is derived from an EMBL/GenBank/DDBJ whole genome shotgun (WGS) entry which is preliminary data.</text>
</comment>
<evidence type="ECO:0000313" key="2">
    <source>
        <dbReference type="EMBL" id="PRQ27055.1"/>
    </source>
</evidence>
<dbReference type="OMA" id="WRMEDSK"/>
<dbReference type="AlphaFoldDB" id="A0A2P6PYP1"/>
<accession>A0A2P6PYP1</accession>
<feature type="region of interest" description="Disordered" evidence="1">
    <location>
        <begin position="150"/>
        <end position="172"/>
    </location>
</feature>
<name>A0A2P6PYP1_ROSCH</name>
<dbReference type="EMBL" id="PDCK01000044">
    <property type="protein sequence ID" value="PRQ27055.1"/>
    <property type="molecule type" value="Genomic_DNA"/>
</dbReference>
<dbReference type="Gramene" id="PRQ27055">
    <property type="protein sequence ID" value="PRQ27055"/>
    <property type="gene ID" value="RchiOBHm_Chr6g0301251"/>
</dbReference>
<reference evidence="2 3" key="1">
    <citation type="journal article" date="2018" name="Nat. Genet.">
        <title>The Rosa genome provides new insights in the design of modern roses.</title>
        <authorList>
            <person name="Bendahmane M."/>
        </authorList>
    </citation>
    <scope>NUCLEOTIDE SEQUENCE [LARGE SCALE GENOMIC DNA]</scope>
    <source>
        <strain evidence="3">cv. Old Blush</strain>
    </source>
</reference>